<dbReference type="InterPro" id="IPR005467">
    <property type="entry name" value="His_kinase_dom"/>
</dbReference>
<dbReference type="InterPro" id="IPR036890">
    <property type="entry name" value="HATPase_C_sf"/>
</dbReference>
<dbReference type="PANTHER" id="PTHR45528">
    <property type="entry name" value="SENSOR HISTIDINE KINASE CPXA"/>
    <property type="match status" value="1"/>
</dbReference>
<evidence type="ECO:0000256" key="9">
    <source>
        <dbReference type="ARBA" id="ARBA00022777"/>
    </source>
</evidence>
<dbReference type="FunFam" id="1.10.287.130:FF:000001">
    <property type="entry name" value="Two-component sensor histidine kinase"/>
    <property type="match status" value="1"/>
</dbReference>
<dbReference type="EC" id="2.7.13.3" evidence="3"/>
<dbReference type="SUPFAM" id="SSF55874">
    <property type="entry name" value="ATPase domain of HSP90 chaperone/DNA topoisomerase II/histidine kinase"/>
    <property type="match status" value="1"/>
</dbReference>
<keyword evidence="11" id="KW-1133">Transmembrane helix</keyword>
<dbReference type="InterPro" id="IPR003594">
    <property type="entry name" value="HATPase_dom"/>
</dbReference>
<dbReference type="KEGG" id="acel:acsn021_24760"/>
<evidence type="ECO:0000256" key="6">
    <source>
        <dbReference type="ARBA" id="ARBA00022679"/>
    </source>
</evidence>
<evidence type="ECO:0000256" key="12">
    <source>
        <dbReference type="ARBA" id="ARBA00023012"/>
    </source>
</evidence>
<dbReference type="EMBL" id="AP023367">
    <property type="protein sequence ID" value="BCJ94907.1"/>
    <property type="molecule type" value="Genomic_DNA"/>
</dbReference>
<keyword evidence="6" id="KW-0808">Transferase</keyword>
<dbReference type="SUPFAM" id="SSF47384">
    <property type="entry name" value="Homodimeric domain of signal transducing histidine kinase"/>
    <property type="match status" value="1"/>
</dbReference>
<keyword evidence="12" id="KW-0902">Two-component regulatory system</keyword>
<dbReference type="Gene3D" id="3.30.565.10">
    <property type="entry name" value="Histidine kinase-like ATPase, C-terminal domain"/>
    <property type="match status" value="1"/>
</dbReference>
<accession>A0A6S6R4D5</accession>
<keyword evidence="7" id="KW-0812">Transmembrane</keyword>
<evidence type="ECO:0000313" key="14">
    <source>
        <dbReference type="EMBL" id="BCJ94907.1"/>
    </source>
</evidence>
<keyword evidence="4" id="KW-1003">Cell membrane</keyword>
<dbReference type="InterPro" id="IPR050398">
    <property type="entry name" value="HssS/ArlS-like"/>
</dbReference>
<dbReference type="Proteomes" id="UP000515561">
    <property type="component" value="Chromosome"/>
</dbReference>
<reference evidence="14 15" key="1">
    <citation type="journal article" date="2016" name="Int. J. Syst. Evol. Microbiol.">
        <title>Descriptions of Anaerotaenia torta gen. nov., sp. nov. and Anaerocolumna cellulosilytica gen. nov., sp. nov. isolated from a methanogenic reactor of cattle waste.</title>
        <authorList>
            <person name="Uek A."/>
            <person name="Ohtaki Y."/>
            <person name="Kaku N."/>
            <person name="Ueki K."/>
        </authorList>
    </citation>
    <scope>NUCLEOTIDE SEQUENCE [LARGE SCALE GENOMIC DNA]</scope>
    <source>
        <strain evidence="14 15">SN021</strain>
    </source>
</reference>
<evidence type="ECO:0000256" key="1">
    <source>
        <dbReference type="ARBA" id="ARBA00000085"/>
    </source>
</evidence>
<dbReference type="InterPro" id="IPR036097">
    <property type="entry name" value="HisK_dim/P_sf"/>
</dbReference>
<dbReference type="Pfam" id="PF02518">
    <property type="entry name" value="HATPase_c"/>
    <property type="match status" value="1"/>
</dbReference>
<evidence type="ECO:0000313" key="15">
    <source>
        <dbReference type="Proteomes" id="UP000515561"/>
    </source>
</evidence>
<protein>
    <recommendedName>
        <fullName evidence="3">histidine kinase</fullName>
        <ecNumber evidence="3">2.7.13.3</ecNumber>
    </recommendedName>
</protein>
<dbReference type="SMART" id="SM00388">
    <property type="entry name" value="HisKA"/>
    <property type="match status" value="1"/>
</dbReference>
<dbReference type="RefSeq" id="WP_184088815.1">
    <property type="nucleotide sequence ID" value="NZ_AP023367.1"/>
</dbReference>
<keyword evidence="8" id="KW-0547">Nucleotide-binding</keyword>
<evidence type="ECO:0000256" key="8">
    <source>
        <dbReference type="ARBA" id="ARBA00022741"/>
    </source>
</evidence>
<dbReference type="InterPro" id="IPR001357">
    <property type="entry name" value="BRCT_dom"/>
</dbReference>
<keyword evidence="5" id="KW-0597">Phosphoprotein</keyword>
<dbReference type="GO" id="GO:0000155">
    <property type="term" value="F:phosphorelay sensor kinase activity"/>
    <property type="evidence" value="ECO:0007669"/>
    <property type="project" value="InterPro"/>
</dbReference>
<comment type="subcellular location">
    <subcellularLocation>
        <location evidence="2">Cell membrane</location>
        <topology evidence="2">Multi-pass membrane protein</topology>
    </subcellularLocation>
</comment>
<dbReference type="InterPro" id="IPR003661">
    <property type="entry name" value="HisK_dim/P_dom"/>
</dbReference>
<evidence type="ECO:0000256" key="11">
    <source>
        <dbReference type="ARBA" id="ARBA00022989"/>
    </source>
</evidence>
<evidence type="ECO:0000256" key="5">
    <source>
        <dbReference type="ARBA" id="ARBA00022553"/>
    </source>
</evidence>
<dbReference type="PROSITE" id="PS50109">
    <property type="entry name" value="HIS_KIN"/>
    <property type="match status" value="1"/>
</dbReference>
<gene>
    <name evidence="14" type="ORF">acsn021_24760</name>
</gene>
<evidence type="ECO:0000256" key="10">
    <source>
        <dbReference type="ARBA" id="ARBA00022840"/>
    </source>
</evidence>
<dbReference type="Gene3D" id="1.10.287.130">
    <property type="match status" value="1"/>
</dbReference>
<keyword evidence="13" id="KW-0472">Membrane</keyword>
<evidence type="ECO:0000256" key="7">
    <source>
        <dbReference type="ARBA" id="ARBA00022692"/>
    </source>
</evidence>
<keyword evidence="9 14" id="KW-0418">Kinase</keyword>
<dbReference type="AlphaFoldDB" id="A0A6S6R4D5"/>
<proteinExistence type="predicted"/>
<dbReference type="PANTHER" id="PTHR45528:SF1">
    <property type="entry name" value="SENSOR HISTIDINE KINASE CPXA"/>
    <property type="match status" value="1"/>
</dbReference>
<dbReference type="GO" id="GO:0005524">
    <property type="term" value="F:ATP binding"/>
    <property type="evidence" value="ECO:0007669"/>
    <property type="project" value="UniProtKB-KW"/>
</dbReference>
<sequence>MNRIKGSFFIKVLIHIALFLSGLTLLIGVYHIYNFTDSYSTRVTDFKETWEFQSKYLKYVERVAVYVDYREKGYNGSISYDSSSLDLSALFEKEVEKPESNSNTQESQKDFDYYNNILNQPGSNFVYYVRNLKTGAVYYSASLEAEISKLTEEYGDKAMSKYLEKVKAENSSYLIINTDTEKFATNVNKKYLELNDGVDYLNDENLNWVIDCINGYITADNEGNAGNRGSYIVCTTILNNLPNKNDEFGTMYRHFQELYVNYRASLYPVPISFVLLLLFFILTIAFTGHKRNTNAIVLNSFDRIKSELGFLFVVFGIYILFYTAKALSSFIYYNLNIEFHFIILIAYSILYPFCMFGLLSLIRRMKAEVLITNSLLHTVFVKLNKILKQFFIQKSITFRIFILLAVFTAMQVLAFYLYHRPILFSRKTEFLLISIPGYALLLYYLIRSGIDYNIIREETKKISEGNLTHKIPVADMHEPALALGLYINNISDGFSAAVDEKVKSERLKTELIANVSHDIKTPLTSIINYVDLLKKEKLDNEKANGYLDILSSKTWRLKTLIEDLMEASKASSGAIVLNLECINLVELVRQSIGEFEDRLASHNLETVLNIKDEPVYIMADGRSTYRIIENIFSNVNKYALSGTRVYVDITTDDRTATISVKNISASKLNINSDELMERFVRGDLSRNTEGSGLGLSIARSLASLQDALFEIELDGDLFKAMVHFPKLDRYTNEKKIRKETENLT</sequence>
<evidence type="ECO:0000256" key="3">
    <source>
        <dbReference type="ARBA" id="ARBA00012438"/>
    </source>
</evidence>
<organism evidence="14 15">
    <name type="scientific">Anaerocolumna cellulosilytica</name>
    <dbReference type="NCBI Taxonomy" id="433286"/>
    <lineage>
        <taxon>Bacteria</taxon>
        <taxon>Bacillati</taxon>
        <taxon>Bacillota</taxon>
        <taxon>Clostridia</taxon>
        <taxon>Lachnospirales</taxon>
        <taxon>Lachnospiraceae</taxon>
        <taxon>Anaerocolumna</taxon>
    </lineage>
</organism>
<evidence type="ECO:0000256" key="13">
    <source>
        <dbReference type="ARBA" id="ARBA00023136"/>
    </source>
</evidence>
<dbReference type="Pfam" id="PF00512">
    <property type="entry name" value="HisKA"/>
    <property type="match status" value="1"/>
</dbReference>
<evidence type="ECO:0000256" key="4">
    <source>
        <dbReference type="ARBA" id="ARBA00022475"/>
    </source>
</evidence>
<keyword evidence="10" id="KW-0067">ATP-binding</keyword>
<comment type="catalytic activity">
    <reaction evidence="1">
        <text>ATP + protein L-histidine = ADP + protein N-phospho-L-histidine.</text>
        <dbReference type="EC" id="2.7.13.3"/>
    </reaction>
</comment>
<name>A0A6S6R4D5_9FIRM</name>
<dbReference type="CDD" id="cd00082">
    <property type="entry name" value="HisKA"/>
    <property type="match status" value="1"/>
</dbReference>
<dbReference type="PROSITE" id="PS50172">
    <property type="entry name" value="BRCT"/>
    <property type="match status" value="1"/>
</dbReference>
<evidence type="ECO:0000256" key="2">
    <source>
        <dbReference type="ARBA" id="ARBA00004651"/>
    </source>
</evidence>
<dbReference type="GO" id="GO:0005886">
    <property type="term" value="C:plasma membrane"/>
    <property type="evidence" value="ECO:0007669"/>
    <property type="project" value="UniProtKB-SubCell"/>
</dbReference>
<keyword evidence="15" id="KW-1185">Reference proteome</keyword>